<sequence>MPGPSKGIPTSFIRHANLAAATLKQISDINSTPYLKVVAGVALLILDTVQSVKTNKEECTVLVEQIYHILSAIVDLYTEMAAPISPALLDAMAMFAETLQKIESVIRTQQDMNMLKRFLRQQESVAQLEDCKISLKRLLEFFSVRTRVVTVADVAKFQATTERKHEELLKVIAETHLSDQGSSVLSDTVSISSNCTLSLHSRCSSLSLLLPGVPQIFHGRESELRDVVHGLTQDIARVAILGPGGIGKTALAKSTLHHPDIIDKYPVRYFVSCDSAGTIEDLIFAVAIALGLEPAEALSKAIIKHLAAQSSCLVILDNLETPWERIETRPKVEEFLARLGDLSHVALLITMRGQERPSKIRWTRPFIPALNPLSSDAAYQTFMDIADADAAEDAQDISELLILTENLPLAVTLVASVAALDGCGSVLTRWRTESVSLLSDGFDKGSNLEMSLRLSLSSPRMTSCPGALQFLSLLALLPDGISDADILSGSRPLSELPQFKTTLLRTSLAYSDAGRLKVLAPVRELIRKLHPASYTLVRALRLHWARLLELWRKYEMPSGDLVQRLAGNAGNFNSLLKYALTVAASDLNEVVHNIFHLDIFTSRTHGYSVPLMADISAYLDPMGDNGLRGYYIWHLFDQIRAIPPSEALDLIAQGCNFFRLANDLSGESRLHHVVAMYYVRLGDVNRGSAHADMAYSLADAAGDNLRRTRALAEMARCSRLKGKFSQALELARRAQWYATQVGSFFREIEALEEEAIAWLHLGNFSRAADICCRTRQLVIAAGLEGTQHEVNVLDYEAGVNLHRTAYLKSRAASELIVKYSSPEKFCIIHGNARVSIVVIDVFLGLFKSEDEVAAALEVPRQIFVSCGYRRGLPICDIAMADFLIAKGRTSEALTFYDKFLRSSFRGESVELLSWCMHKLGDITLRHDVRSTSHWATAYLAYGKTTANVSAVAWALRLLGDIFREDKDDETSGSLFQLALEEFTRMDIYRGKAECLMRLGEIAQKRGEHTVAKHYSFEARNMFRKSGMVAEAEKIQV</sequence>
<dbReference type="SUPFAM" id="SSF52540">
    <property type="entry name" value="P-loop containing nucleoside triphosphate hydrolases"/>
    <property type="match status" value="1"/>
</dbReference>
<dbReference type="InterPro" id="IPR059179">
    <property type="entry name" value="MLKL-like_MCAfunc"/>
</dbReference>
<dbReference type="SUPFAM" id="SSF48452">
    <property type="entry name" value="TPR-like"/>
    <property type="match status" value="2"/>
</dbReference>
<dbReference type="PRINTS" id="PR00364">
    <property type="entry name" value="DISEASERSIST"/>
</dbReference>
<keyword evidence="3" id="KW-1185">Reference proteome</keyword>
<dbReference type="PANTHER" id="PTHR47691">
    <property type="entry name" value="REGULATOR-RELATED"/>
    <property type="match status" value="1"/>
</dbReference>
<reference evidence="2" key="1">
    <citation type="submission" date="2023-03" db="EMBL/GenBank/DDBJ databases">
        <title>Massive genome expansion in bonnet fungi (Mycena s.s.) driven by repeated elements and novel gene families across ecological guilds.</title>
        <authorList>
            <consortium name="Lawrence Berkeley National Laboratory"/>
            <person name="Harder C.B."/>
            <person name="Miyauchi S."/>
            <person name="Viragh M."/>
            <person name="Kuo A."/>
            <person name="Thoen E."/>
            <person name="Andreopoulos B."/>
            <person name="Lu D."/>
            <person name="Skrede I."/>
            <person name="Drula E."/>
            <person name="Henrissat B."/>
            <person name="Morin E."/>
            <person name="Kohler A."/>
            <person name="Barry K."/>
            <person name="LaButti K."/>
            <person name="Morin E."/>
            <person name="Salamov A."/>
            <person name="Lipzen A."/>
            <person name="Mereny Z."/>
            <person name="Hegedus B."/>
            <person name="Baldrian P."/>
            <person name="Stursova M."/>
            <person name="Weitz H."/>
            <person name="Taylor A."/>
            <person name="Grigoriev I.V."/>
            <person name="Nagy L.G."/>
            <person name="Martin F."/>
            <person name="Kauserud H."/>
        </authorList>
    </citation>
    <scope>NUCLEOTIDE SEQUENCE</scope>
    <source>
        <strain evidence="2">CBHHK002</strain>
    </source>
</reference>
<dbReference type="PANTHER" id="PTHR47691:SF3">
    <property type="entry name" value="HTH-TYPE TRANSCRIPTIONAL REGULATOR RV0890C-RELATED"/>
    <property type="match status" value="1"/>
</dbReference>
<evidence type="ECO:0000313" key="2">
    <source>
        <dbReference type="EMBL" id="KAJ7353174.1"/>
    </source>
</evidence>
<evidence type="ECO:0000259" key="1">
    <source>
        <dbReference type="Pfam" id="PF00931"/>
    </source>
</evidence>
<dbReference type="Pfam" id="PF00931">
    <property type="entry name" value="NB-ARC"/>
    <property type="match status" value="1"/>
</dbReference>
<dbReference type="Gene3D" id="1.20.930.20">
    <property type="entry name" value="Adaptor protein Cbl, N-terminal domain"/>
    <property type="match status" value="1"/>
</dbReference>
<dbReference type="Gene3D" id="1.25.40.10">
    <property type="entry name" value="Tetratricopeptide repeat domain"/>
    <property type="match status" value="2"/>
</dbReference>
<dbReference type="AlphaFoldDB" id="A0AAD7EXH7"/>
<dbReference type="GO" id="GO:0043531">
    <property type="term" value="F:ADP binding"/>
    <property type="evidence" value="ECO:0007669"/>
    <property type="project" value="InterPro"/>
</dbReference>
<organism evidence="2 3">
    <name type="scientific">Mycena albidolilacea</name>
    <dbReference type="NCBI Taxonomy" id="1033008"/>
    <lineage>
        <taxon>Eukaryota</taxon>
        <taxon>Fungi</taxon>
        <taxon>Dikarya</taxon>
        <taxon>Basidiomycota</taxon>
        <taxon>Agaricomycotina</taxon>
        <taxon>Agaricomycetes</taxon>
        <taxon>Agaricomycetidae</taxon>
        <taxon>Agaricales</taxon>
        <taxon>Marasmiineae</taxon>
        <taxon>Mycenaceae</taxon>
        <taxon>Mycena</taxon>
    </lineage>
</organism>
<protein>
    <recommendedName>
        <fullName evidence="1">NB-ARC domain-containing protein</fullName>
    </recommendedName>
</protein>
<dbReference type="InterPro" id="IPR002182">
    <property type="entry name" value="NB-ARC"/>
</dbReference>
<gene>
    <name evidence="2" type="ORF">DFH08DRAFT_1077440</name>
</gene>
<dbReference type="GO" id="GO:0007166">
    <property type="term" value="P:cell surface receptor signaling pathway"/>
    <property type="evidence" value="ECO:0007669"/>
    <property type="project" value="InterPro"/>
</dbReference>
<dbReference type="InterPro" id="IPR011990">
    <property type="entry name" value="TPR-like_helical_dom_sf"/>
</dbReference>
<dbReference type="InterPro" id="IPR027417">
    <property type="entry name" value="P-loop_NTPase"/>
</dbReference>
<accession>A0AAD7EXH7</accession>
<dbReference type="EMBL" id="JARIHO010000011">
    <property type="protein sequence ID" value="KAJ7353174.1"/>
    <property type="molecule type" value="Genomic_DNA"/>
</dbReference>
<dbReference type="Proteomes" id="UP001218218">
    <property type="component" value="Unassembled WGS sequence"/>
</dbReference>
<dbReference type="Gene3D" id="3.40.50.300">
    <property type="entry name" value="P-loop containing nucleotide triphosphate hydrolases"/>
    <property type="match status" value="1"/>
</dbReference>
<name>A0AAD7EXH7_9AGAR</name>
<feature type="domain" description="NB-ARC" evidence="1">
    <location>
        <begin position="223"/>
        <end position="327"/>
    </location>
</feature>
<dbReference type="CDD" id="cd21037">
    <property type="entry name" value="MLKL_NTD"/>
    <property type="match status" value="1"/>
</dbReference>
<evidence type="ECO:0000313" key="3">
    <source>
        <dbReference type="Proteomes" id="UP001218218"/>
    </source>
</evidence>
<dbReference type="InterPro" id="IPR036537">
    <property type="entry name" value="Adaptor_Cbl_N_dom_sf"/>
</dbReference>
<comment type="caution">
    <text evidence="2">The sequence shown here is derived from an EMBL/GenBank/DDBJ whole genome shotgun (WGS) entry which is preliminary data.</text>
</comment>
<proteinExistence type="predicted"/>